<dbReference type="InterPro" id="IPR050812">
    <property type="entry name" value="Preph/Arog_dehydrog"/>
</dbReference>
<evidence type="ECO:0000313" key="4">
    <source>
        <dbReference type="Proteomes" id="UP000278907"/>
    </source>
</evidence>
<proteinExistence type="predicted"/>
<keyword evidence="4" id="KW-1185">Reference proteome</keyword>
<gene>
    <name evidence="3" type="ORF">D7Y13_40915</name>
</gene>
<dbReference type="Pfam" id="PF02153">
    <property type="entry name" value="PDH_N"/>
    <property type="match status" value="1"/>
</dbReference>
<dbReference type="InterPro" id="IPR046826">
    <property type="entry name" value="PDH_N"/>
</dbReference>
<comment type="caution">
    <text evidence="3">The sequence shown here is derived from an EMBL/GenBank/DDBJ whole genome shotgun (WGS) entry which is preliminary data.</text>
</comment>
<dbReference type="InterPro" id="IPR036291">
    <property type="entry name" value="NAD(P)-bd_dom_sf"/>
</dbReference>
<dbReference type="PROSITE" id="PS51176">
    <property type="entry name" value="PDH_ADH"/>
    <property type="match status" value="1"/>
</dbReference>
<dbReference type="RefSeq" id="WP_120631038.1">
    <property type="nucleotide sequence ID" value="NZ_RAWI01000691.1"/>
</dbReference>
<evidence type="ECO:0000259" key="2">
    <source>
        <dbReference type="PROSITE" id="PS51176"/>
    </source>
</evidence>
<protein>
    <submittedName>
        <fullName evidence="3">Prephenate dehydrogenase/arogenate dehydrogenase family protein</fullName>
    </submittedName>
</protein>
<evidence type="ECO:0000256" key="1">
    <source>
        <dbReference type="ARBA" id="ARBA00023002"/>
    </source>
</evidence>
<sequence>MPKIALVGYGRFGRALGALLEAADLGYRAMDPGAALPEAIRAHSVPELLAGAELVVVAVPVPQVREVLLALKPHLRPEHLVLDVGSVKVKPVEA</sequence>
<dbReference type="EMBL" id="RAWI01000691">
    <property type="protein sequence ID" value="RKH89153.1"/>
    <property type="molecule type" value="Genomic_DNA"/>
</dbReference>
<dbReference type="Proteomes" id="UP000278907">
    <property type="component" value="Unassembled WGS sequence"/>
</dbReference>
<evidence type="ECO:0000313" key="3">
    <source>
        <dbReference type="EMBL" id="RKH89153.1"/>
    </source>
</evidence>
<dbReference type="PANTHER" id="PTHR21363:SF0">
    <property type="entry name" value="PREPHENATE DEHYDROGENASE [NADP(+)]"/>
    <property type="match status" value="1"/>
</dbReference>
<reference evidence="3 4" key="1">
    <citation type="submission" date="2018-09" db="EMBL/GenBank/DDBJ databases">
        <authorList>
            <person name="Livingstone P.G."/>
            <person name="Whitworth D.E."/>
        </authorList>
    </citation>
    <scope>NUCLEOTIDE SEQUENCE [LARGE SCALE GENOMIC DNA]</scope>
    <source>
        <strain evidence="3 4">CA031B</strain>
    </source>
</reference>
<feature type="domain" description="Prephenate/arogenate dehydrogenase" evidence="2">
    <location>
        <begin position="2"/>
        <end position="94"/>
    </location>
</feature>
<dbReference type="Gene3D" id="3.40.50.720">
    <property type="entry name" value="NAD(P)-binding Rossmann-like Domain"/>
    <property type="match status" value="1"/>
</dbReference>
<name>A0ABX9Q7C1_9BACT</name>
<feature type="non-terminal residue" evidence="3">
    <location>
        <position position="94"/>
    </location>
</feature>
<dbReference type="PANTHER" id="PTHR21363">
    <property type="entry name" value="PREPHENATE DEHYDROGENASE"/>
    <property type="match status" value="1"/>
</dbReference>
<keyword evidence="1" id="KW-0560">Oxidoreductase</keyword>
<organism evidence="3 4">
    <name type="scientific">Corallococcus praedator</name>
    <dbReference type="NCBI Taxonomy" id="2316724"/>
    <lineage>
        <taxon>Bacteria</taxon>
        <taxon>Pseudomonadati</taxon>
        <taxon>Myxococcota</taxon>
        <taxon>Myxococcia</taxon>
        <taxon>Myxococcales</taxon>
        <taxon>Cystobacterineae</taxon>
        <taxon>Myxococcaceae</taxon>
        <taxon>Corallococcus</taxon>
    </lineage>
</organism>
<dbReference type="InterPro" id="IPR003099">
    <property type="entry name" value="Prephen_DH"/>
</dbReference>
<accession>A0ABX9Q7C1</accession>
<dbReference type="SUPFAM" id="SSF51735">
    <property type="entry name" value="NAD(P)-binding Rossmann-fold domains"/>
    <property type="match status" value="1"/>
</dbReference>